<organism evidence="2 3">
    <name type="scientific">Paenibacillus gallinarum</name>
    <dbReference type="NCBI Taxonomy" id="2762232"/>
    <lineage>
        <taxon>Bacteria</taxon>
        <taxon>Bacillati</taxon>
        <taxon>Bacillota</taxon>
        <taxon>Bacilli</taxon>
        <taxon>Bacillales</taxon>
        <taxon>Paenibacillaceae</taxon>
        <taxon>Paenibacillus</taxon>
    </lineage>
</organism>
<accession>A0ABR8T173</accession>
<dbReference type="RefSeq" id="WP_191801302.1">
    <property type="nucleotide sequence ID" value="NZ_JACSQL010000006.1"/>
</dbReference>
<keyword evidence="3" id="KW-1185">Reference proteome</keyword>
<sequence length="183" mass="21402">MILKKKYGVYLAVALIILMIVVVYFISRPAGLYGNDQESIEKILESDEVYQNTEIEILEIKDIYNKRVVAFLSDHNPAYAEFKKDGKGNYLLSKFQDRNGEALSSFLIQEFEDQDEVHAASMLYIANQDNTISKLELTVNEDQVFQREFEVNQKAVEWIELPESNEFQFKYRYYDENGKPLNE</sequence>
<proteinExistence type="predicted"/>
<dbReference type="Proteomes" id="UP000608071">
    <property type="component" value="Unassembled WGS sequence"/>
</dbReference>
<comment type="caution">
    <text evidence="2">The sequence shown here is derived from an EMBL/GenBank/DDBJ whole genome shotgun (WGS) entry which is preliminary data.</text>
</comment>
<dbReference type="EMBL" id="JACSQL010000006">
    <property type="protein sequence ID" value="MBD7969375.1"/>
    <property type="molecule type" value="Genomic_DNA"/>
</dbReference>
<evidence type="ECO:0000313" key="2">
    <source>
        <dbReference type="EMBL" id="MBD7969375.1"/>
    </source>
</evidence>
<evidence type="ECO:0000256" key="1">
    <source>
        <dbReference type="SAM" id="Phobius"/>
    </source>
</evidence>
<gene>
    <name evidence="2" type="ORF">H9647_14970</name>
</gene>
<keyword evidence="1" id="KW-1133">Transmembrane helix</keyword>
<name>A0ABR8T173_9BACL</name>
<feature type="transmembrane region" description="Helical" evidence="1">
    <location>
        <begin position="7"/>
        <end position="26"/>
    </location>
</feature>
<protein>
    <recommendedName>
        <fullName evidence="4">DUF5590 domain-containing protein</fullName>
    </recommendedName>
</protein>
<keyword evidence="1" id="KW-0472">Membrane</keyword>
<evidence type="ECO:0008006" key="4">
    <source>
        <dbReference type="Google" id="ProtNLM"/>
    </source>
</evidence>
<keyword evidence="1" id="KW-0812">Transmembrane</keyword>
<reference evidence="2 3" key="1">
    <citation type="submission" date="2020-08" db="EMBL/GenBank/DDBJ databases">
        <title>A Genomic Blueprint of the Chicken Gut Microbiome.</title>
        <authorList>
            <person name="Gilroy R."/>
            <person name="Ravi A."/>
            <person name="Getino M."/>
            <person name="Pursley I."/>
            <person name="Horton D.L."/>
            <person name="Alikhan N.-F."/>
            <person name="Baker D."/>
            <person name="Gharbi K."/>
            <person name="Hall N."/>
            <person name="Watson M."/>
            <person name="Adriaenssens E.M."/>
            <person name="Foster-Nyarko E."/>
            <person name="Jarju S."/>
            <person name="Secka A."/>
            <person name="Antonio M."/>
            <person name="Oren A."/>
            <person name="Chaudhuri R."/>
            <person name="La Ragione R.M."/>
            <person name="Hildebrand F."/>
            <person name="Pallen M.J."/>
        </authorList>
    </citation>
    <scope>NUCLEOTIDE SEQUENCE [LARGE SCALE GENOMIC DNA]</scope>
    <source>
        <strain evidence="2 3">Sa2BVA9</strain>
    </source>
</reference>
<evidence type="ECO:0000313" key="3">
    <source>
        <dbReference type="Proteomes" id="UP000608071"/>
    </source>
</evidence>